<dbReference type="PANTHER" id="PTHR35377">
    <property type="entry name" value="ANTITOXIN VAPB49-RELATED-RELATED"/>
    <property type="match status" value="1"/>
</dbReference>
<dbReference type="NCBIfam" id="TIGR01552">
    <property type="entry name" value="phd_fam"/>
    <property type="match status" value="1"/>
</dbReference>
<comment type="function">
    <text evidence="2">Antitoxin component of a type II toxin-antitoxin (TA) system.</text>
</comment>
<dbReference type="Proteomes" id="UP000274556">
    <property type="component" value="Unassembled WGS sequence"/>
</dbReference>
<dbReference type="EMBL" id="RBXL01000001">
    <property type="protein sequence ID" value="RKT46175.1"/>
    <property type="molecule type" value="Genomic_DNA"/>
</dbReference>
<comment type="similarity">
    <text evidence="1 2">Belongs to the phD/YefM antitoxin family.</text>
</comment>
<dbReference type="PANTHER" id="PTHR35377:SF4">
    <property type="entry name" value="PREVENT-HOST-DEATH FAMILY PROTEIN"/>
    <property type="match status" value="1"/>
</dbReference>
<protein>
    <recommendedName>
        <fullName evidence="2">Antitoxin</fullName>
    </recommendedName>
</protein>
<dbReference type="InterPro" id="IPR036165">
    <property type="entry name" value="YefM-like_sf"/>
</dbReference>
<evidence type="ECO:0000313" key="3">
    <source>
        <dbReference type="EMBL" id="RKT46175.1"/>
    </source>
</evidence>
<dbReference type="Pfam" id="PF02604">
    <property type="entry name" value="PhdYeFM_antitox"/>
    <property type="match status" value="1"/>
</dbReference>
<dbReference type="OrthoDB" id="9800503at2"/>
<dbReference type="Gene3D" id="3.40.1620.10">
    <property type="entry name" value="YefM-like domain"/>
    <property type="match status" value="1"/>
</dbReference>
<dbReference type="InterPro" id="IPR006442">
    <property type="entry name" value="Antitoxin_Phd/YefM"/>
</dbReference>
<dbReference type="SUPFAM" id="SSF143120">
    <property type="entry name" value="YefM-like"/>
    <property type="match status" value="1"/>
</dbReference>
<dbReference type="RefSeq" id="WP_120798335.1">
    <property type="nucleotide sequence ID" value="NZ_RBXL01000001.1"/>
</dbReference>
<organism evidence="3 4">
    <name type="scientific">Thiocapsa rosea</name>
    <dbReference type="NCBI Taxonomy" id="69360"/>
    <lineage>
        <taxon>Bacteria</taxon>
        <taxon>Pseudomonadati</taxon>
        <taxon>Pseudomonadota</taxon>
        <taxon>Gammaproteobacteria</taxon>
        <taxon>Chromatiales</taxon>
        <taxon>Chromatiaceae</taxon>
        <taxon>Thiocapsa</taxon>
    </lineage>
</organism>
<evidence type="ECO:0000256" key="1">
    <source>
        <dbReference type="ARBA" id="ARBA00009981"/>
    </source>
</evidence>
<reference evidence="3 4" key="1">
    <citation type="submission" date="2018-10" db="EMBL/GenBank/DDBJ databases">
        <title>Genomic Encyclopedia of Archaeal and Bacterial Type Strains, Phase II (KMG-II): from individual species to whole genera.</title>
        <authorList>
            <person name="Goeker M."/>
        </authorList>
    </citation>
    <scope>NUCLEOTIDE SEQUENCE [LARGE SCALE GENOMIC DNA]</scope>
    <source>
        <strain evidence="3 4">DSM 235</strain>
    </source>
</reference>
<gene>
    <name evidence="3" type="ORF">BDD21_3676</name>
</gene>
<proteinExistence type="inferred from homology"/>
<accession>A0A495VCM8</accession>
<keyword evidence="4" id="KW-1185">Reference proteome</keyword>
<evidence type="ECO:0000313" key="4">
    <source>
        <dbReference type="Proteomes" id="UP000274556"/>
    </source>
</evidence>
<dbReference type="InterPro" id="IPR051416">
    <property type="entry name" value="phD-YefM_TA_antitoxins"/>
</dbReference>
<name>A0A495VCM8_9GAMM</name>
<evidence type="ECO:0000256" key="2">
    <source>
        <dbReference type="RuleBase" id="RU362080"/>
    </source>
</evidence>
<comment type="caution">
    <text evidence="3">The sequence shown here is derived from an EMBL/GenBank/DDBJ whole genome shotgun (WGS) entry which is preliminary data.</text>
</comment>
<sequence>MSQYNITEAKAQLSDLTRRAMAGEEIIIARDNRPLVRLVPVQSPKRPREPGSGKGQLLWIAPDFDAIPGGFEEYL</sequence>
<dbReference type="AlphaFoldDB" id="A0A495VCM8"/>